<evidence type="ECO:0000259" key="2">
    <source>
        <dbReference type="Pfam" id="PF14368"/>
    </source>
</evidence>
<name>A0A8I6WFA4_HORVV</name>
<sequence>MTYPKLARVLCLLDLVAISSYLHHARALDHCIKDKDMVMKYCWHNIVKKLGDQFPHHWSQCCQKIREAVEIHCVCDRFTAQELNKIDVWRFAIVTHVCGNGLHSHTHCAGYLVPVITLPPPPGPREVPRPSL</sequence>
<dbReference type="Pfam" id="PF14368">
    <property type="entry name" value="LTP_2"/>
    <property type="match status" value="1"/>
</dbReference>
<reference evidence="3" key="2">
    <citation type="submission" date="2020-10" db="EMBL/GenBank/DDBJ databases">
        <authorList>
            <person name="Scholz U."/>
            <person name="Mascher M."/>
            <person name="Fiebig A."/>
        </authorList>
    </citation>
    <scope>NUCLEOTIDE SEQUENCE [LARGE SCALE GENOMIC DNA]</scope>
    <source>
        <strain evidence="3">cv. Morex</strain>
    </source>
</reference>
<dbReference type="Gramene" id="HORVU.MOREX.r2.2HG0143650.1">
    <property type="protein sequence ID" value="HORVU.MOREX.r2.2HG0143650.1"/>
    <property type="gene ID" value="HORVU.MOREX.r2.2HG0143650"/>
</dbReference>
<feature type="domain" description="Bifunctional inhibitor/plant lipid transfer protein/seed storage helical" evidence="2">
    <location>
        <begin position="25"/>
        <end position="108"/>
    </location>
</feature>
<dbReference type="EnsemblPlants" id="HORVU.MOREX.r3.2HG0173800.1">
    <property type="protein sequence ID" value="HORVU.MOREX.r3.2HG0173800.1"/>
    <property type="gene ID" value="HORVU.MOREX.r3.2HG0173800"/>
</dbReference>
<dbReference type="Proteomes" id="UP000011116">
    <property type="component" value="Chromosome 2H"/>
</dbReference>
<feature type="signal peptide" evidence="1">
    <location>
        <begin position="1"/>
        <end position="27"/>
    </location>
</feature>
<dbReference type="AlphaFoldDB" id="A0A8I6WFA4"/>
<organism evidence="3 4">
    <name type="scientific">Hordeum vulgare subsp. vulgare</name>
    <name type="common">Domesticated barley</name>
    <dbReference type="NCBI Taxonomy" id="112509"/>
    <lineage>
        <taxon>Eukaryota</taxon>
        <taxon>Viridiplantae</taxon>
        <taxon>Streptophyta</taxon>
        <taxon>Embryophyta</taxon>
        <taxon>Tracheophyta</taxon>
        <taxon>Spermatophyta</taxon>
        <taxon>Magnoliopsida</taxon>
        <taxon>Liliopsida</taxon>
        <taxon>Poales</taxon>
        <taxon>Poaceae</taxon>
        <taxon>BOP clade</taxon>
        <taxon>Pooideae</taxon>
        <taxon>Triticodae</taxon>
        <taxon>Triticeae</taxon>
        <taxon>Hordeinae</taxon>
        <taxon>Hordeum</taxon>
    </lineage>
</organism>
<proteinExistence type="predicted"/>
<feature type="chain" id="PRO_5035282603" description="Bifunctional inhibitor/plant lipid transfer protein/seed storage helical domain-containing protein" evidence="1">
    <location>
        <begin position="28"/>
        <end position="132"/>
    </location>
</feature>
<dbReference type="PANTHER" id="PTHR33286:SF16">
    <property type="entry name" value="BIFUNCTIONAL INHIBITOR_PLANT LIPID TRANSFER PROTEIN_SEED STORAGE HELICAL DOMAIN-CONTAINING PROTEIN"/>
    <property type="match status" value="1"/>
</dbReference>
<evidence type="ECO:0000256" key="1">
    <source>
        <dbReference type="SAM" id="SignalP"/>
    </source>
</evidence>
<dbReference type="InterPro" id="IPR016140">
    <property type="entry name" value="Bifunc_inhib/LTP/seed_store"/>
</dbReference>
<keyword evidence="1" id="KW-0732">Signal</keyword>
<reference evidence="3" key="3">
    <citation type="submission" date="2022-01" db="UniProtKB">
        <authorList>
            <consortium name="EnsemblPlants"/>
        </authorList>
    </citation>
    <scope>IDENTIFICATION</scope>
    <source>
        <strain evidence="3">subsp. vulgare</strain>
    </source>
</reference>
<evidence type="ECO:0000313" key="4">
    <source>
        <dbReference type="Proteomes" id="UP000011116"/>
    </source>
</evidence>
<dbReference type="PANTHER" id="PTHR33286">
    <property type="entry name" value="BIFUNCTIONAL INHIBITOR/LIPID-TRANSFER PROTEIN/SEED STORAGE 2S ALBUMIN SUPERFAMILY PROTEIN"/>
    <property type="match status" value="1"/>
</dbReference>
<dbReference type="SMR" id="A0A8I6WFA4"/>
<keyword evidence="4" id="KW-1185">Reference proteome</keyword>
<dbReference type="Gramene" id="HORVU.MOREX.r3.2HG0173800.1">
    <property type="protein sequence ID" value="HORVU.MOREX.r3.2HG0173800.1"/>
    <property type="gene ID" value="HORVU.MOREX.r3.2HG0173800"/>
</dbReference>
<protein>
    <recommendedName>
        <fullName evidence="2">Bifunctional inhibitor/plant lipid transfer protein/seed storage helical domain-containing protein</fullName>
    </recommendedName>
</protein>
<evidence type="ECO:0000313" key="3">
    <source>
        <dbReference type="EnsemblPlants" id="HORVU.MOREX.r3.2HG0173800.1"/>
    </source>
</evidence>
<reference evidence="4" key="1">
    <citation type="journal article" date="2012" name="Nature">
        <title>A physical, genetic and functional sequence assembly of the barley genome.</title>
        <authorList>
            <consortium name="The International Barley Genome Sequencing Consortium"/>
            <person name="Mayer K.F."/>
            <person name="Waugh R."/>
            <person name="Brown J.W."/>
            <person name="Schulman A."/>
            <person name="Langridge P."/>
            <person name="Platzer M."/>
            <person name="Fincher G.B."/>
            <person name="Muehlbauer G.J."/>
            <person name="Sato K."/>
            <person name="Close T.J."/>
            <person name="Wise R.P."/>
            <person name="Stein N."/>
        </authorList>
    </citation>
    <scope>NUCLEOTIDE SEQUENCE [LARGE SCALE GENOMIC DNA]</scope>
    <source>
        <strain evidence="4">cv. Morex</strain>
    </source>
</reference>
<accession>A0A8I6WFA4</accession>